<feature type="domain" description="GGDEF" evidence="2">
    <location>
        <begin position="683"/>
        <end position="811"/>
    </location>
</feature>
<dbReference type="PROSITE" id="PS50887">
    <property type="entry name" value="GGDEF"/>
    <property type="match status" value="1"/>
</dbReference>
<accession>A0A0H5Q7C6</accession>
<proteinExistence type="predicted"/>
<dbReference type="InterPro" id="IPR029787">
    <property type="entry name" value="Nucleotide_cyclase"/>
</dbReference>
<dbReference type="AlphaFoldDB" id="A0A0H5Q7C6"/>
<dbReference type="PANTHER" id="PTHR45228">
    <property type="entry name" value="CYCLIC DI-GMP PHOSPHODIESTERASE TM_0186-RELATED"/>
    <property type="match status" value="1"/>
</dbReference>
<dbReference type="InterPro" id="IPR000160">
    <property type="entry name" value="GGDEF_dom"/>
</dbReference>
<dbReference type="Gene3D" id="3.30.70.270">
    <property type="match status" value="1"/>
</dbReference>
<feature type="domain" description="Response regulatory" evidence="1">
    <location>
        <begin position="8"/>
        <end position="125"/>
    </location>
</feature>
<dbReference type="InterPro" id="IPR011006">
    <property type="entry name" value="CheY-like_superfamily"/>
</dbReference>
<dbReference type="InterPro" id="IPR003607">
    <property type="entry name" value="HD/PDEase_dom"/>
</dbReference>
<dbReference type="SUPFAM" id="SSF55073">
    <property type="entry name" value="Nucleotide cyclase"/>
    <property type="match status" value="1"/>
</dbReference>
<keyword evidence="4" id="KW-0614">Plasmid</keyword>
<dbReference type="EMBL" id="LN854293">
    <property type="protein sequence ID" value="CRY97931.1"/>
    <property type="molecule type" value="Genomic_DNA"/>
</dbReference>
<dbReference type="PROSITE" id="PS50110">
    <property type="entry name" value="RESPONSE_REGULATORY"/>
    <property type="match status" value="1"/>
</dbReference>
<reference evidence="4" key="2">
    <citation type="submission" date="2015-07" db="EMBL/GenBank/DDBJ databases">
        <title>Plasmids, circular viruses and viroids from rat gut.</title>
        <authorList>
            <person name="Jorgensen T.J."/>
            <person name="Hansen M.A."/>
            <person name="Xu Z."/>
            <person name="Tabak M.A."/>
            <person name="Sorensen S.J."/>
            <person name="Hansen L.H."/>
        </authorList>
    </citation>
    <scope>NUCLEOTIDE SEQUENCE</scope>
    <source>
        <plasmid evidence="4">pRGRH1794</plasmid>
    </source>
</reference>
<dbReference type="CDD" id="cd01949">
    <property type="entry name" value="GGDEF"/>
    <property type="match status" value="1"/>
</dbReference>
<dbReference type="CDD" id="cd00077">
    <property type="entry name" value="HDc"/>
    <property type="match status" value="1"/>
</dbReference>
<dbReference type="NCBIfam" id="TIGR00254">
    <property type="entry name" value="GGDEF"/>
    <property type="match status" value="1"/>
</dbReference>
<dbReference type="SUPFAM" id="SSF109604">
    <property type="entry name" value="HD-domain/PDEase-like"/>
    <property type="match status" value="1"/>
</dbReference>
<dbReference type="GO" id="GO:0000160">
    <property type="term" value="P:phosphorelay signal transduction system"/>
    <property type="evidence" value="ECO:0007669"/>
    <property type="project" value="InterPro"/>
</dbReference>
<dbReference type="InterPro" id="IPR037522">
    <property type="entry name" value="HD_GYP_dom"/>
</dbReference>
<evidence type="ECO:0000259" key="1">
    <source>
        <dbReference type="PROSITE" id="PS50110"/>
    </source>
</evidence>
<dbReference type="Gene3D" id="1.10.3210.10">
    <property type="entry name" value="Hypothetical protein af1432"/>
    <property type="match status" value="1"/>
</dbReference>
<reference evidence="4" key="1">
    <citation type="submission" date="2015-06" db="EMBL/GenBank/DDBJ databases">
        <authorList>
            <person name="Joergensen T."/>
        </authorList>
    </citation>
    <scope>NUCLEOTIDE SEQUENCE</scope>
    <source>
        <plasmid evidence="4">pRGRH1794</plasmid>
    </source>
</reference>
<organism evidence="4">
    <name type="scientific">uncultured prokaryote</name>
    <dbReference type="NCBI Taxonomy" id="198431"/>
    <lineage>
        <taxon>unclassified sequences</taxon>
        <taxon>environmental samples</taxon>
    </lineage>
</organism>
<geneLocation type="plasmid" evidence="4">
    <name>pRGRH1794</name>
</geneLocation>
<dbReference type="Gene3D" id="3.40.50.2300">
    <property type="match status" value="1"/>
</dbReference>
<sequence length="811" mass="91311">MDTKKKYKILIVDDSRFNRLVMTSMLAKDYFLEEACDGKQAMRILQDHAEEFSLILLDIVMPNMDGFEFLKALKECGWLSFIPVIMISSEYTPENIERAYSLGASELIQRPYDEQIIRHRIDNTIALSGKQRALSSALVNEIVEENENSTAMVSILSHIVETRNGESGAHVRNIRYITEMLLNEITKRSDQYSFSAKVMLQIVNASALHDIGKMSVPEEILNKPGKLTDEEFQIIKGHAMAGANMVEPLLHNENVSPIIRMTYEICRWHHERYDGRGYPDGLKGDDIPIAVQAVSVADVYDALTSERCYKPAYTPEQAVQMIRDGQCGAFNPLLLDCLSVILDRRKDSPDFPADISGDNVDSKELLVTDILTHSHENGLPFSDKIMQTVRRERLRAKFFFNGSCPAFYYTVSPPALHLNKAGREFYRVDKSTSIPKKELTSYEGYDHRMIELLRTKLAGATNERPFVKAELLLGLHGEPPQRYQCVMQTIWDSPDAQHYAEVAGKLIPLEGETSMVSPDDVMEEFLTSGSVLTGMGTYYLICALKFMVYNVRLVDPSDNSIVEIDSSGMISKSGQCCYKIWKQDQRCVNCTSMKCLAFQKEFSKIVFFDNEVFHVISQYVKVDGTPLVLEMLTRITDDALLDQGGKKLPSKSISDLRSKVYLDPITHVYNRRYYDAKAQTPGNICALAIINVDHFKDINSLYGRTVGDKVLLSIAEAIGREKRTLDTLVRYDGDEFVMMFASISPDTFEAKLEKICGDISALSIDGMEEGQHISVSIGGAVGPDVPAALMKKADEMLRKAKNNRGTVEVWD</sequence>
<dbReference type="SMART" id="SM00471">
    <property type="entry name" value="HDc"/>
    <property type="match status" value="1"/>
</dbReference>
<dbReference type="InterPro" id="IPR043128">
    <property type="entry name" value="Rev_trsase/Diguanyl_cyclase"/>
</dbReference>
<dbReference type="Pfam" id="PF00072">
    <property type="entry name" value="Response_reg"/>
    <property type="match status" value="1"/>
</dbReference>
<dbReference type="SMART" id="SM00267">
    <property type="entry name" value="GGDEF"/>
    <property type="match status" value="1"/>
</dbReference>
<evidence type="ECO:0008006" key="5">
    <source>
        <dbReference type="Google" id="ProtNLM"/>
    </source>
</evidence>
<dbReference type="PROSITE" id="PS51832">
    <property type="entry name" value="HD_GYP"/>
    <property type="match status" value="1"/>
</dbReference>
<dbReference type="SUPFAM" id="SSF52172">
    <property type="entry name" value="CheY-like"/>
    <property type="match status" value="1"/>
</dbReference>
<dbReference type="Pfam" id="PF13487">
    <property type="entry name" value="HD_5"/>
    <property type="match status" value="1"/>
</dbReference>
<dbReference type="InterPro" id="IPR001789">
    <property type="entry name" value="Sig_transdc_resp-reg_receiver"/>
</dbReference>
<dbReference type="Pfam" id="PF00990">
    <property type="entry name" value="GGDEF"/>
    <property type="match status" value="1"/>
</dbReference>
<feature type="domain" description="HD-GYP" evidence="3">
    <location>
        <begin position="145"/>
        <end position="354"/>
    </location>
</feature>
<dbReference type="SMART" id="SM00448">
    <property type="entry name" value="REC"/>
    <property type="match status" value="1"/>
</dbReference>
<name>A0A0H5Q7C6_9ZZZZ</name>
<evidence type="ECO:0000259" key="3">
    <source>
        <dbReference type="PROSITE" id="PS51832"/>
    </source>
</evidence>
<evidence type="ECO:0000313" key="4">
    <source>
        <dbReference type="EMBL" id="CRY97931.1"/>
    </source>
</evidence>
<dbReference type="InterPro" id="IPR052020">
    <property type="entry name" value="Cyclic_di-GMP/3'3'-cGAMP_PDE"/>
</dbReference>
<evidence type="ECO:0000259" key="2">
    <source>
        <dbReference type="PROSITE" id="PS50887"/>
    </source>
</evidence>
<protein>
    <recommendedName>
        <fullName evidence="5">Stage 0 sporulation protein A homolog</fullName>
    </recommendedName>
</protein>